<accession>A0A395W7I9</accession>
<reference evidence="1 2" key="1">
    <citation type="submission" date="2018-08" db="EMBL/GenBank/DDBJ databases">
        <title>A genome reference for cultivated species of the human gut microbiota.</title>
        <authorList>
            <person name="Zou Y."/>
            <person name="Xue W."/>
            <person name="Luo G."/>
        </authorList>
    </citation>
    <scope>NUCLEOTIDE SEQUENCE [LARGE SCALE GENOMIC DNA]</scope>
    <source>
        <strain evidence="1 2">AF15-20</strain>
    </source>
</reference>
<dbReference type="Proteomes" id="UP000265489">
    <property type="component" value="Unassembled WGS sequence"/>
</dbReference>
<evidence type="ECO:0000313" key="1">
    <source>
        <dbReference type="EMBL" id="RGU90778.1"/>
    </source>
</evidence>
<protein>
    <submittedName>
        <fullName evidence="1">Uncharacterized protein</fullName>
    </submittedName>
</protein>
<comment type="caution">
    <text evidence="1">The sequence shown here is derived from an EMBL/GenBank/DDBJ whole genome shotgun (WGS) entry which is preliminary data.</text>
</comment>
<dbReference type="EMBL" id="QRYQ01000015">
    <property type="protein sequence ID" value="RGU90778.1"/>
    <property type="molecule type" value="Genomic_DNA"/>
</dbReference>
<proteinExistence type="predicted"/>
<sequence length="165" mass="19486">MKKQFNEKDKELIKKLQNPLKNLEECTETLKLLKKESSCNNPYQLLGRVFELYKQGSSEPHADWFFYKYLEGLKDHKKYIFRIDEEDIEVKIDTLNPFVEIDGGKLIDPRWHLFISLYAYVDAMYNHPDNDFAKKIIEMPGCPSGRTTYNCKSLKKYIEEASSET</sequence>
<dbReference type="AlphaFoldDB" id="A0A395W7I9"/>
<name>A0A395W7I9_9FIRM</name>
<dbReference type="RefSeq" id="WP_118325435.1">
    <property type="nucleotide sequence ID" value="NZ_QRYH01000014.1"/>
</dbReference>
<organism evidence="1 2">
    <name type="scientific">Holdemanella biformis</name>
    <dbReference type="NCBI Taxonomy" id="1735"/>
    <lineage>
        <taxon>Bacteria</taxon>
        <taxon>Bacillati</taxon>
        <taxon>Bacillota</taxon>
        <taxon>Erysipelotrichia</taxon>
        <taxon>Erysipelotrichales</taxon>
        <taxon>Erysipelotrichaceae</taxon>
        <taxon>Holdemanella</taxon>
    </lineage>
</organism>
<dbReference type="GeneID" id="66579864"/>
<gene>
    <name evidence="1" type="ORF">DWW32_08255</name>
</gene>
<evidence type="ECO:0000313" key="2">
    <source>
        <dbReference type="Proteomes" id="UP000265489"/>
    </source>
</evidence>